<keyword evidence="1" id="KW-0812">Transmembrane</keyword>
<comment type="caution">
    <text evidence="2">The sequence shown here is derived from an EMBL/GenBank/DDBJ whole genome shotgun (WGS) entry which is preliminary data.</text>
</comment>
<evidence type="ECO:0000313" key="3">
    <source>
        <dbReference type="Proteomes" id="UP000003240"/>
    </source>
</evidence>
<organism evidence="2 3">
    <name type="scientific">Acetonema longum DSM 6540</name>
    <dbReference type="NCBI Taxonomy" id="1009370"/>
    <lineage>
        <taxon>Bacteria</taxon>
        <taxon>Bacillati</taxon>
        <taxon>Bacillota</taxon>
        <taxon>Negativicutes</taxon>
        <taxon>Acetonemataceae</taxon>
        <taxon>Acetonema</taxon>
    </lineage>
</organism>
<dbReference type="InterPro" id="IPR021737">
    <property type="entry name" value="Phage_phiKZ_Orf197"/>
</dbReference>
<dbReference type="Proteomes" id="UP000003240">
    <property type="component" value="Unassembled WGS sequence"/>
</dbReference>
<dbReference type="AlphaFoldDB" id="F7NG53"/>
<keyword evidence="1" id="KW-0472">Membrane</keyword>
<reference evidence="2 3" key="1">
    <citation type="journal article" date="2011" name="EMBO J.">
        <title>Structural diversity of bacterial flagellar motors.</title>
        <authorList>
            <person name="Chen S."/>
            <person name="Beeby M."/>
            <person name="Murphy G.E."/>
            <person name="Leadbetter J.R."/>
            <person name="Hendrixson D.R."/>
            <person name="Briegel A."/>
            <person name="Li Z."/>
            <person name="Shi J."/>
            <person name="Tocheva E.I."/>
            <person name="Muller A."/>
            <person name="Dobro M.J."/>
            <person name="Jensen G.J."/>
        </authorList>
    </citation>
    <scope>NUCLEOTIDE SEQUENCE [LARGE SCALE GENOMIC DNA]</scope>
    <source>
        <strain evidence="2 3">DSM 6540</strain>
    </source>
</reference>
<evidence type="ECO:0000313" key="2">
    <source>
        <dbReference type="EMBL" id="EGO64971.1"/>
    </source>
</evidence>
<gene>
    <name evidence="2" type="ORF">ALO_05198</name>
</gene>
<protein>
    <recommendedName>
        <fullName evidence="4">DUF3307 domain-containing protein</fullName>
    </recommendedName>
</protein>
<dbReference type="STRING" id="1009370.ALO_05198"/>
<keyword evidence="3" id="KW-1185">Reference proteome</keyword>
<dbReference type="eggNOG" id="COG5061">
    <property type="taxonomic scope" value="Bacteria"/>
</dbReference>
<dbReference type="EMBL" id="AFGF01000040">
    <property type="protein sequence ID" value="EGO64971.1"/>
    <property type="molecule type" value="Genomic_DNA"/>
</dbReference>
<feature type="transmembrane region" description="Helical" evidence="1">
    <location>
        <begin position="46"/>
        <end position="71"/>
    </location>
</feature>
<sequence length="266" mass="29406">MVDINMILALLVLSHVIADFVFQGDGIAVGKKTGFQRMFQHVGHHLLISGILLLPYLNSRLLGIIIVLALLHGAIDKGKTAYDERNGEQDKGFESFMADQALHLVLIGLSCSFIKDIQLNQFALSFGGFLSDCYPVFLNATNQDAFQFIVVLTGYIFNFKGATILIQKVLDKYLHLKMSGINEDTMNKDQRKKNAGEAIGNLERLLILTLVLQQHYAPIGLVVAGKALARHKRLEEKNFAEYFLVGTFTSISIALLTGILIAAIIN</sequence>
<name>F7NG53_9FIRM</name>
<accession>F7NG53</accession>
<keyword evidence="1" id="KW-1133">Transmembrane helix</keyword>
<evidence type="ECO:0000256" key="1">
    <source>
        <dbReference type="SAM" id="Phobius"/>
    </source>
</evidence>
<dbReference type="Pfam" id="PF11750">
    <property type="entry name" value="DUF3307"/>
    <property type="match status" value="1"/>
</dbReference>
<feature type="transmembrane region" description="Helical" evidence="1">
    <location>
        <begin position="242"/>
        <end position="265"/>
    </location>
</feature>
<evidence type="ECO:0008006" key="4">
    <source>
        <dbReference type="Google" id="ProtNLM"/>
    </source>
</evidence>
<proteinExistence type="predicted"/>